<evidence type="ECO:0000313" key="1">
    <source>
        <dbReference type="EMBL" id="KAJ8501673.1"/>
    </source>
</evidence>
<name>A0AAD7U3Z0_9APHY</name>
<gene>
    <name evidence="1" type="ORF">ONZ51_g472</name>
</gene>
<sequence>MHAFVLGGSKNIGYHAALRLLEQGSTVTFLLRRTSVFDNDEQMQRYIRQGKATLVSGDGLKLEDVKRGWEVALEAGHGTVDFVLFSIGGIPGFHLTKGLVLDPPDLCTRSLLNLFRTIPPALRTPATQPRTLPVALRAFYGMFLGSPHMDKLGAERVIAYCMGRPWSTDSDGEIKENVLPPGWQKLDGLLAEGELKRVVIVRPALLTDGECRADDPKKGKPAYKAVAGEEEGGYTVSRRDTAHFIVEGALKNWDEWEGKGILSTTARVVVRHAPLASSRASAARAGFSRAIGLIFSVPPRPSVLQAALALHITIHATLDHFESNRASIQAAMENAREDYPADYTVVLDNHPPSDVIKEEKLRILDDYSRMLQPILFSQLSPFVVDALETYYCEYRKTPFMKGFLPDATAPGRLLNLGVRFTLDEAKQFVRRLLKDDFTDDYLESPKYGRPVVLLNHVKWYLEDMLYDEDSELYQFRKLVTFVSTPSHQQHKPACGVLTLHPRVSWPYIQSQTGNAQKVIDDVFARVKATLGCNEMELQWHFSTYEFSPHWRHNGPWKPFDAEKVLGPWADFYHGPGQGLIVNDENLVPY</sequence>
<dbReference type="SUPFAM" id="SSF51735">
    <property type="entry name" value="NAD(P)-binding Rossmann-fold domains"/>
    <property type="match status" value="1"/>
</dbReference>
<comment type="caution">
    <text evidence="1">The sequence shown here is derived from an EMBL/GenBank/DDBJ whole genome shotgun (WGS) entry which is preliminary data.</text>
</comment>
<protein>
    <recommendedName>
        <fullName evidence="3">NAD(P)-binding domain-containing protein</fullName>
    </recommendedName>
</protein>
<evidence type="ECO:0008006" key="3">
    <source>
        <dbReference type="Google" id="ProtNLM"/>
    </source>
</evidence>
<dbReference type="Gene3D" id="3.40.50.720">
    <property type="entry name" value="NAD(P)-binding Rossmann-like Domain"/>
    <property type="match status" value="1"/>
</dbReference>
<proteinExistence type="predicted"/>
<reference evidence="1" key="1">
    <citation type="submission" date="2022-11" db="EMBL/GenBank/DDBJ databases">
        <title>Genome Sequence of Cubamyces cubensis.</title>
        <authorList>
            <person name="Buettner E."/>
        </authorList>
    </citation>
    <scope>NUCLEOTIDE SEQUENCE</scope>
    <source>
        <strain evidence="1">MPL-01</strain>
    </source>
</reference>
<keyword evidence="2" id="KW-1185">Reference proteome</keyword>
<dbReference type="InterPro" id="IPR036291">
    <property type="entry name" value="NAD(P)-bd_dom_sf"/>
</dbReference>
<dbReference type="AlphaFoldDB" id="A0AAD7U3Z0"/>
<accession>A0AAD7U3Z0</accession>
<organism evidence="1 2">
    <name type="scientific">Trametes cubensis</name>
    <dbReference type="NCBI Taxonomy" id="1111947"/>
    <lineage>
        <taxon>Eukaryota</taxon>
        <taxon>Fungi</taxon>
        <taxon>Dikarya</taxon>
        <taxon>Basidiomycota</taxon>
        <taxon>Agaricomycotina</taxon>
        <taxon>Agaricomycetes</taxon>
        <taxon>Polyporales</taxon>
        <taxon>Polyporaceae</taxon>
        <taxon>Trametes</taxon>
    </lineage>
</organism>
<dbReference type="Proteomes" id="UP001215151">
    <property type="component" value="Unassembled WGS sequence"/>
</dbReference>
<dbReference type="EMBL" id="JAPEVG010000005">
    <property type="protein sequence ID" value="KAJ8501673.1"/>
    <property type="molecule type" value="Genomic_DNA"/>
</dbReference>
<evidence type="ECO:0000313" key="2">
    <source>
        <dbReference type="Proteomes" id="UP001215151"/>
    </source>
</evidence>